<feature type="domain" description="PTHB1 N-terminal" evidence="1">
    <location>
        <begin position="1"/>
        <end position="97"/>
    </location>
</feature>
<dbReference type="GO" id="GO:0060271">
    <property type="term" value="P:cilium assembly"/>
    <property type="evidence" value="ECO:0007669"/>
    <property type="project" value="TreeGrafter"/>
</dbReference>
<reference evidence="4" key="1">
    <citation type="submission" date="2021-02" db="EMBL/GenBank/DDBJ databases">
        <authorList>
            <person name="Bekaert M."/>
        </authorList>
    </citation>
    <scope>NUCLEOTIDE SEQUENCE</scope>
    <source>
        <strain evidence="4">IoA-00</strain>
    </source>
</reference>
<dbReference type="InterPro" id="IPR028073">
    <property type="entry name" value="PHTB1_N_dom"/>
</dbReference>
<evidence type="ECO:0000313" key="5">
    <source>
        <dbReference type="Proteomes" id="UP000675881"/>
    </source>
</evidence>
<dbReference type="SUPFAM" id="SSF50978">
    <property type="entry name" value="WD40 repeat-like"/>
    <property type="match status" value="1"/>
</dbReference>
<dbReference type="Pfam" id="PF23337">
    <property type="entry name" value="PTHB1_pf"/>
    <property type="match status" value="1"/>
</dbReference>
<dbReference type="EMBL" id="HG994588">
    <property type="protein sequence ID" value="CAF3037648.1"/>
    <property type="molecule type" value="Genomic_DNA"/>
</dbReference>
<dbReference type="InterPro" id="IPR055363">
    <property type="entry name" value="PTHB1_hp_dom"/>
</dbReference>
<gene>
    <name evidence="4" type="ORF">LSAA_14968</name>
</gene>
<dbReference type="OrthoDB" id="6354191at2759"/>
<organism evidence="4 5">
    <name type="scientific">Lepeophtheirus salmonis</name>
    <name type="common">Salmon louse</name>
    <name type="synonym">Caligus salmonis</name>
    <dbReference type="NCBI Taxonomy" id="72036"/>
    <lineage>
        <taxon>Eukaryota</taxon>
        <taxon>Metazoa</taxon>
        <taxon>Ecdysozoa</taxon>
        <taxon>Arthropoda</taxon>
        <taxon>Crustacea</taxon>
        <taxon>Multicrustacea</taxon>
        <taxon>Hexanauplia</taxon>
        <taxon>Copepoda</taxon>
        <taxon>Siphonostomatoida</taxon>
        <taxon>Caligidae</taxon>
        <taxon>Lepeophtheirus</taxon>
    </lineage>
</organism>
<proteinExistence type="predicted"/>
<dbReference type="PANTHER" id="PTHR20991">
    <property type="entry name" value="PARATHYROID HORMONE-RESPONSIVE B1 GENE"/>
    <property type="match status" value="1"/>
</dbReference>
<dbReference type="AlphaFoldDB" id="A0A7R8D5P6"/>
<dbReference type="GO" id="GO:0016020">
    <property type="term" value="C:membrane"/>
    <property type="evidence" value="ECO:0007669"/>
    <property type="project" value="TreeGrafter"/>
</dbReference>
<dbReference type="PANTHER" id="PTHR20991:SF0">
    <property type="entry name" value="PROTEIN PTHB1"/>
    <property type="match status" value="1"/>
</dbReference>
<sequence>MSLFNVQELWSNNDFGSSDELSPKGATLVSLLGNVEDQIVLGFNSGILRILDPKSGENESQGAILLEVKLDEPILEVAYGKFVGSNSSLAVLHPKGVHLIKHSIKNSCYSLTYGPFGGAKQRDYLCVQTLEGAIVVFEQETFGFSRNLSDRFILPTPIIYTQRTDSFIVFSSDFQLNSYKYQSLAIESNSESEGRTSESWRVDLSDEILDIQEIASSVSQQPNTIIALCMKNLFILYDTGIILFTKKLNFNPITLLIYPPPFNMDEEVKKTMIAIASDSKSLYLMENTTLKWISQLPFVPLRVFRGNFNSNGVIQRGLLSLISPNGTVNISYLGTNPSFFVAPPLEKENIDHKNKYNEEYQRLNQVIENMNNDTSKEKKSHSLMTVETDESFQRCFYTTNYEDDDKIMLQIQLNISVSSTVQSVKVSFDTSGPFRIECRTTYIPEIENDTSIKAFVYLADLDYAPKSNHVSLRIMFFANQTPNYIKKDIYLPLILAWKPHSPVKDAAYKITLHTNGPSHIDIIDLFEQFVVDNTMTNAVGFVLGHSRGTKKVTILGSKSSQRYRVQSDDLSSLWIFVQEFQMRLKAKYGFNLIYNSAQLPLNDYINEIEQHTKKRQDYEKLEHSFAQQSSLFRAIEKRLLNRFKDKTPGQLTSLDTLLESTYRRVQKIVDLMESAERDLNVSSTKLSCITKTLHQLITLYPSSKKLELLPALADYHDNDWEERTDGVLGFYLGNPTTPFKDLNRLKKRIHQLIDRIMEENENVSINPRAPICVLGDEFDDIEIVT</sequence>
<keyword evidence="5" id="KW-1185">Reference proteome</keyword>
<dbReference type="Pfam" id="PF14727">
    <property type="entry name" value="PHTB1_N"/>
    <property type="match status" value="2"/>
</dbReference>
<evidence type="ECO:0000259" key="1">
    <source>
        <dbReference type="Pfam" id="PF14727"/>
    </source>
</evidence>
<evidence type="ECO:0000313" key="4">
    <source>
        <dbReference type="EMBL" id="CAF3037648.1"/>
    </source>
</evidence>
<dbReference type="InterPro" id="IPR026511">
    <property type="entry name" value="PTHB1"/>
</dbReference>
<feature type="domain" description="PTHB1 platform" evidence="2">
    <location>
        <begin position="492"/>
        <end position="591"/>
    </location>
</feature>
<protein>
    <submittedName>
        <fullName evidence="4">BBS9</fullName>
    </submittedName>
</protein>
<dbReference type="Proteomes" id="UP000675881">
    <property type="component" value="Chromosome 9"/>
</dbReference>
<dbReference type="GO" id="GO:0034464">
    <property type="term" value="C:BBSome"/>
    <property type="evidence" value="ECO:0007669"/>
    <property type="project" value="InterPro"/>
</dbReference>
<evidence type="ECO:0000259" key="2">
    <source>
        <dbReference type="Pfam" id="PF23337"/>
    </source>
</evidence>
<feature type="domain" description="PTHB1 hairpin" evidence="3">
    <location>
        <begin position="598"/>
        <end position="699"/>
    </location>
</feature>
<evidence type="ECO:0000259" key="3">
    <source>
        <dbReference type="Pfam" id="PF23338"/>
    </source>
</evidence>
<dbReference type="Pfam" id="PF23338">
    <property type="entry name" value="PTHB1_hp"/>
    <property type="match status" value="1"/>
</dbReference>
<dbReference type="InterPro" id="IPR055362">
    <property type="entry name" value="PTHB1_pf_dom"/>
</dbReference>
<name>A0A7R8D5P6_LEPSM</name>
<accession>A0A7R8D5P6</accession>
<dbReference type="InterPro" id="IPR036322">
    <property type="entry name" value="WD40_repeat_dom_sf"/>
</dbReference>
<feature type="domain" description="PTHB1 N-terminal" evidence="1">
    <location>
        <begin position="100"/>
        <end position="337"/>
    </location>
</feature>